<gene>
    <name evidence="2" type="ORF">SCL_0943</name>
</gene>
<name>A0A1B4XEM7_9GAMM</name>
<protein>
    <submittedName>
        <fullName evidence="2">Uncharacterized protein</fullName>
    </submittedName>
</protein>
<evidence type="ECO:0000313" key="2">
    <source>
        <dbReference type="EMBL" id="BAV33259.1"/>
    </source>
</evidence>
<accession>A0A1B4XEM7</accession>
<proteinExistence type="predicted"/>
<feature type="signal peptide" evidence="1">
    <location>
        <begin position="1"/>
        <end position="19"/>
    </location>
</feature>
<keyword evidence="1" id="KW-0732">Signal</keyword>
<sequence length="147" mass="15872">MIRILFLVCAALLSATSLAETNVYGETNPEYDGKLSDPRLAVPPAFSAKTEPEIALCDYPLGVITKQVAFSRHGSPHKIVTLANSKEGWVYEIPHARGRNTYTLEFDDGVVIDVIYEDDDGLGTGTGVTATEMQAHKAQPVAPVPMP</sequence>
<dbReference type="RefSeq" id="WP_096360140.1">
    <property type="nucleotide sequence ID" value="NZ_AP014879.1"/>
</dbReference>
<dbReference type="OrthoDB" id="8563286at2"/>
<reference evidence="2 3" key="1">
    <citation type="submission" date="2015-05" db="EMBL/GenBank/DDBJ databases">
        <title>Complete genome sequence of a sulfur-oxidizing gammaproteobacterium strain HA5.</title>
        <authorList>
            <person name="Miura A."/>
            <person name="Kojima H."/>
            <person name="Fukui M."/>
        </authorList>
    </citation>
    <scope>NUCLEOTIDE SEQUENCE [LARGE SCALE GENOMIC DNA]</scope>
    <source>
        <strain evidence="2 3">HA5</strain>
    </source>
</reference>
<evidence type="ECO:0000313" key="3">
    <source>
        <dbReference type="Proteomes" id="UP000243180"/>
    </source>
</evidence>
<dbReference type="KEGG" id="slim:SCL_0943"/>
<feature type="chain" id="PRO_5008572337" evidence="1">
    <location>
        <begin position="20"/>
        <end position="147"/>
    </location>
</feature>
<keyword evidence="3" id="KW-1185">Reference proteome</keyword>
<organism evidence="2 3">
    <name type="scientific">Sulfuricaulis limicola</name>
    <dbReference type="NCBI Taxonomy" id="1620215"/>
    <lineage>
        <taxon>Bacteria</taxon>
        <taxon>Pseudomonadati</taxon>
        <taxon>Pseudomonadota</taxon>
        <taxon>Gammaproteobacteria</taxon>
        <taxon>Acidiferrobacterales</taxon>
        <taxon>Acidiferrobacteraceae</taxon>
        <taxon>Sulfuricaulis</taxon>
    </lineage>
</organism>
<dbReference type="InParanoid" id="A0A1B4XEM7"/>
<dbReference type="Proteomes" id="UP000243180">
    <property type="component" value="Chromosome"/>
</dbReference>
<dbReference type="AlphaFoldDB" id="A0A1B4XEM7"/>
<evidence type="ECO:0000256" key="1">
    <source>
        <dbReference type="SAM" id="SignalP"/>
    </source>
</evidence>
<dbReference type="EMBL" id="AP014879">
    <property type="protein sequence ID" value="BAV33259.1"/>
    <property type="molecule type" value="Genomic_DNA"/>
</dbReference>